<gene>
    <name evidence="2" type="ORF">KCU98_g10151</name>
</gene>
<dbReference type="InterPro" id="IPR057981">
    <property type="entry name" value="TPR_LAA1-like_C"/>
</dbReference>
<name>A0A9P8JR99_AURME</name>
<dbReference type="GO" id="GO:0008104">
    <property type="term" value="P:intracellular protein localization"/>
    <property type="evidence" value="ECO:0007669"/>
    <property type="project" value="TreeGrafter"/>
</dbReference>
<evidence type="ECO:0000313" key="3">
    <source>
        <dbReference type="Proteomes" id="UP000729357"/>
    </source>
</evidence>
<sequence length="260" mass="28273">MSTGACQATLIPQALPIFRRFISGVGAEPGEDTKKQIRSTLSRFLMILKNAQKREFEASLPCEKNTILAGTMLITSANAAFEANDPALLRFVSELTECLDNPMTTKMAAGCVRTLLVVPIRGAAHPAILSHLLPRLVTFLTVPSDLEGIDQSRTIIAQSLTTAISTFPTDRKLAGFALLIPTLLARAEKETSPVVQKETAARLLELASNDASAFRGVVLRLSAEQKSLMEKIIKGSQGPKQEVREEVEEKEPTIALKMNF</sequence>
<dbReference type="Pfam" id="PF25808">
    <property type="entry name" value="TPR_LAA1_C"/>
    <property type="match status" value="1"/>
</dbReference>
<dbReference type="InterPro" id="IPR040108">
    <property type="entry name" value="Laa1/Sip1/HEATR5"/>
</dbReference>
<dbReference type="GO" id="GO:0016020">
    <property type="term" value="C:membrane"/>
    <property type="evidence" value="ECO:0007669"/>
    <property type="project" value="TreeGrafter"/>
</dbReference>
<proteinExistence type="predicted"/>
<dbReference type="GO" id="GO:0006897">
    <property type="term" value="P:endocytosis"/>
    <property type="evidence" value="ECO:0007669"/>
    <property type="project" value="TreeGrafter"/>
</dbReference>
<feature type="domain" description="LAA1-like C-terminal TPR repeats" evidence="1">
    <location>
        <begin position="84"/>
        <end position="245"/>
    </location>
</feature>
<dbReference type="PANTHER" id="PTHR21663">
    <property type="entry name" value="HYPOTHETICAL HEAT DOMAIN-CONTAINING"/>
    <property type="match status" value="1"/>
</dbReference>
<dbReference type="GO" id="GO:0042147">
    <property type="term" value="P:retrograde transport, endosome to Golgi"/>
    <property type="evidence" value="ECO:0007669"/>
    <property type="project" value="TreeGrafter"/>
</dbReference>
<comment type="caution">
    <text evidence="2">The sequence shown here is derived from an EMBL/GenBank/DDBJ whole genome shotgun (WGS) entry which is preliminary data.</text>
</comment>
<dbReference type="AlphaFoldDB" id="A0A9P8JR99"/>
<dbReference type="PANTHER" id="PTHR21663:SF0">
    <property type="entry name" value="HEAT REPEAT-CONTAINING PROTEIN 5B"/>
    <property type="match status" value="1"/>
</dbReference>
<dbReference type="GO" id="GO:0030139">
    <property type="term" value="C:endocytic vesicle"/>
    <property type="evidence" value="ECO:0007669"/>
    <property type="project" value="TreeGrafter"/>
</dbReference>
<dbReference type="GO" id="GO:0005794">
    <property type="term" value="C:Golgi apparatus"/>
    <property type="evidence" value="ECO:0007669"/>
    <property type="project" value="TreeGrafter"/>
</dbReference>
<accession>A0A9P8JR99</accession>
<protein>
    <submittedName>
        <fullName evidence="2">HEAT repeat protein-like protein</fullName>
    </submittedName>
</protein>
<organism evidence="2 3">
    <name type="scientific">Aureobasidium melanogenum</name>
    <name type="common">Aureobasidium pullulans var. melanogenum</name>
    <dbReference type="NCBI Taxonomy" id="46634"/>
    <lineage>
        <taxon>Eukaryota</taxon>
        <taxon>Fungi</taxon>
        <taxon>Dikarya</taxon>
        <taxon>Ascomycota</taxon>
        <taxon>Pezizomycotina</taxon>
        <taxon>Dothideomycetes</taxon>
        <taxon>Dothideomycetidae</taxon>
        <taxon>Dothideales</taxon>
        <taxon>Saccotheciaceae</taxon>
        <taxon>Aureobasidium</taxon>
    </lineage>
</organism>
<evidence type="ECO:0000313" key="2">
    <source>
        <dbReference type="EMBL" id="KAG9977308.1"/>
    </source>
</evidence>
<feature type="non-terminal residue" evidence="2">
    <location>
        <position position="260"/>
    </location>
</feature>
<reference evidence="2" key="2">
    <citation type="submission" date="2021-08" db="EMBL/GenBank/DDBJ databases">
        <authorList>
            <person name="Gostincar C."/>
            <person name="Sun X."/>
            <person name="Song Z."/>
            <person name="Gunde-Cimerman N."/>
        </authorList>
    </citation>
    <scope>NUCLEOTIDE SEQUENCE</scope>
    <source>
        <strain evidence="2">EXF-9298</strain>
    </source>
</reference>
<dbReference type="InterPro" id="IPR016024">
    <property type="entry name" value="ARM-type_fold"/>
</dbReference>
<dbReference type="Proteomes" id="UP000729357">
    <property type="component" value="Unassembled WGS sequence"/>
</dbReference>
<keyword evidence="3" id="KW-1185">Reference proteome</keyword>
<evidence type="ECO:0000259" key="1">
    <source>
        <dbReference type="Pfam" id="PF25808"/>
    </source>
</evidence>
<dbReference type="SUPFAM" id="SSF48371">
    <property type="entry name" value="ARM repeat"/>
    <property type="match status" value="1"/>
</dbReference>
<dbReference type="GO" id="GO:0005829">
    <property type="term" value="C:cytosol"/>
    <property type="evidence" value="ECO:0007669"/>
    <property type="project" value="GOC"/>
</dbReference>
<dbReference type="EMBL" id="JAHFXS010001474">
    <property type="protein sequence ID" value="KAG9977308.1"/>
    <property type="molecule type" value="Genomic_DNA"/>
</dbReference>
<reference evidence="2" key="1">
    <citation type="journal article" date="2021" name="J Fungi (Basel)">
        <title>Virulence traits and population genomics of the black yeast Aureobasidium melanogenum.</title>
        <authorList>
            <person name="Cernosa A."/>
            <person name="Sun X."/>
            <person name="Gostincar C."/>
            <person name="Fang C."/>
            <person name="Gunde-Cimerman N."/>
            <person name="Song Z."/>
        </authorList>
    </citation>
    <scope>NUCLEOTIDE SEQUENCE</scope>
    <source>
        <strain evidence="2">EXF-9298</strain>
    </source>
</reference>